<feature type="compositionally biased region" description="Low complexity" evidence="2">
    <location>
        <begin position="189"/>
        <end position="204"/>
    </location>
</feature>
<evidence type="ECO:0000256" key="2">
    <source>
        <dbReference type="SAM" id="MobiDB-lite"/>
    </source>
</evidence>
<dbReference type="AlphaFoldDB" id="A0A0M8MJL6"/>
<feature type="coiled-coil region" evidence="1">
    <location>
        <begin position="372"/>
        <end position="399"/>
    </location>
</feature>
<evidence type="ECO:0000313" key="3">
    <source>
        <dbReference type="EMBL" id="KOS12868.1"/>
    </source>
</evidence>
<feature type="compositionally biased region" description="Low complexity" evidence="2">
    <location>
        <begin position="84"/>
        <end position="99"/>
    </location>
</feature>
<organism evidence="3 4">
    <name type="scientific">Malassezia pachydermatis</name>
    <dbReference type="NCBI Taxonomy" id="77020"/>
    <lineage>
        <taxon>Eukaryota</taxon>
        <taxon>Fungi</taxon>
        <taxon>Dikarya</taxon>
        <taxon>Basidiomycota</taxon>
        <taxon>Ustilaginomycotina</taxon>
        <taxon>Malasseziomycetes</taxon>
        <taxon>Malasseziales</taxon>
        <taxon>Malasseziaceae</taxon>
        <taxon>Malassezia</taxon>
    </lineage>
</organism>
<feature type="region of interest" description="Disordered" evidence="2">
    <location>
        <begin position="264"/>
        <end position="284"/>
    </location>
</feature>
<dbReference type="STRING" id="77020.A0A0M8MJL6"/>
<dbReference type="EMBL" id="LGAV01000008">
    <property type="protein sequence ID" value="KOS12868.1"/>
    <property type="molecule type" value="Genomic_DNA"/>
</dbReference>
<comment type="caution">
    <text evidence="3">The sequence shown here is derived from an EMBL/GenBank/DDBJ whole genome shotgun (WGS) entry which is preliminary data.</text>
</comment>
<evidence type="ECO:0008006" key="5">
    <source>
        <dbReference type="Google" id="ProtNLM"/>
    </source>
</evidence>
<gene>
    <name evidence="3" type="ORF">Malapachy_0459</name>
</gene>
<feature type="region of interest" description="Disordered" evidence="2">
    <location>
        <begin position="1"/>
        <end position="36"/>
    </location>
</feature>
<feature type="compositionally biased region" description="Basic and acidic residues" evidence="2">
    <location>
        <begin position="332"/>
        <end position="352"/>
    </location>
</feature>
<dbReference type="CDD" id="cd14686">
    <property type="entry name" value="bZIP"/>
    <property type="match status" value="1"/>
</dbReference>
<dbReference type="RefSeq" id="XP_017990500.1">
    <property type="nucleotide sequence ID" value="XM_018134978.1"/>
</dbReference>
<name>A0A0M8MJL6_9BASI</name>
<dbReference type="GeneID" id="28726853"/>
<feature type="region of interest" description="Disordered" evidence="2">
    <location>
        <begin position="302"/>
        <end position="372"/>
    </location>
</feature>
<dbReference type="OrthoDB" id="3361163at2759"/>
<sequence length="417" mass="46305">MRDTQGQRSTHIEEEDASSSPSAAQEEEEDVRSDFFADFDQQAFLAQLDEFNASLQQQARAATPAVQRQTATESTPHQSSTKAPPSLQQQSQQQPESSEFYGTAIQILTHILGSSTPYPWLTDATPRAEDSHTPRWDLPPSSPMSVPSSKVDMQQLINTLVQRLGGPSSSSHRVREQDLTQLLQTLLAQQPPSQTPSQASHTQPVSATQQNRPLKYTYPASSMSVLPASSDLNAVMTQAPSSPNNAASTYPIPTEAHFADLTFPDDEDDDPDFLPASNEADDIPPVPSASAWSLAMEEVAPAHGTRARRREASLSPMKTKRGRPRQFTAEEAMERKRGRNREYMARQREKKLGSKGPVPLPTAEPRDNDKDRLVLEAENRFLRAELERLREENAQLRGREEMRAYAARMGLEGHVGR</sequence>
<feature type="region of interest" description="Disordered" evidence="2">
    <location>
        <begin position="189"/>
        <end position="212"/>
    </location>
</feature>
<dbReference type="Proteomes" id="UP000037751">
    <property type="component" value="Unassembled WGS sequence"/>
</dbReference>
<evidence type="ECO:0000313" key="4">
    <source>
        <dbReference type="Proteomes" id="UP000037751"/>
    </source>
</evidence>
<feature type="compositionally biased region" description="Polar residues" evidence="2">
    <location>
        <begin position="56"/>
        <end position="83"/>
    </location>
</feature>
<keyword evidence="4" id="KW-1185">Reference proteome</keyword>
<keyword evidence="1" id="KW-0175">Coiled coil</keyword>
<dbReference type="VEuPathDB" id="FungiDB:Malapachy_0459"/>
<feature type="region of interest" description="Disordered" evidence="2">
    <location>
        <begin position="115"/>
        <end position="148"/>
    </location>
</feature>
<feature type="region of interest" description="Disordered" evidence="2">
    <location>
        <begin position="56"/>
        <end position="101"/>
    </location>
</feature>
<proteinExistence type="predicted"/>
<reference evidence="3 4" key="1">
    <citation type="submission" date="2015-07" db="EMBL/GenBank/DDBJ databases">
        <title>Draft Genome Sequence of Malassezia furfur CBS1878 and Malassezia pachydermatis CBS1879.</title>
        <authorList>
            <person name="Triana S."/>
            <person name="Ohm R."/>
            <person name="Gonzalez A."/>
            <person name="DeCock H."/>
            <person name="Restrepo S."/>
            <person name="Celis A."/>
        </authorList>
    </citation>
    <scope>NUCLEOTIDE SEQUENCE [LARGE SCALE GENOMIC DNA]</scope>
    <source>
        <strain evidence="3 4">CBS 1879</strain>
    </source>
</reference>
<feature type="compositionally biased region" description="Basic and acidic residues" evidence="2">
    <location>
        <begin position="126"/>
        <end position="135"/>
    </location>
</feature>
<evidence type="ECO:0000256" key="1">
    <source>
        <dbReference type="SAM" id="Coils"/>
    </source>
</evidence>
<protein>
    <recommendedName>
        <fullName evidence="5">BZIP domain-containing protein</fullName>
    </recommendedName>
</protein>
<accession>A0A0M8MJL6</accession>